<evidence type="ECO:0000313" key="2">
    <source>
        <dbReference type="EMBL" id="ODQ62491.1"/>
    </source>
</evidence>
<feature type="domain" description="Dienelactone hydrolase" evidence="1">
    <location>
        <begin position="32"/>
        <end position="237"/>
    </location>
</feature>
<sequence>MASHPPSTCCLQSTLHEGTPVGKHVELFGLNTYVTGEESDKVVVILTDIYGNKYNNALLIADQFAKAGYYTLIPDILKGDDCVSGVTDLQKWFPYHTSEITRPIVESFLEKLTSSIDTKFIGLVGYCFGAKYVVQQLTSSTKITAGALAHPSFVTLEEVAAVTKPILISAAEEDPLFTDELRKQTEEKLKEIKARYQIDLFSGVSHGFAARGDPKDPVVKYAKEKALFDQIHWFNTFSA</sequence>
<organism evidence="2 3">
    <name type="scientific">Wickerhamomyces anomalus (strain ATCC 58044 / CBS 1984 / NCYC 433 / NRRL Y-366-8)</name>
    <name type="common">Yeast</name>
    <name type="synonym">Hansenula anomala</name>
    <dbReference type="NCBI Taxonomy" id="683960"/>
    <lineage>
        <taxon>Eukaryota</taxon>
        <taxon>Fungi</taxon>
        <taxon>Dikarya</taxon>
        <taxon>Ascomycota</taxon>
        <taxon>Saccharomycotina</taxon>
        <taxon>Saccharomycetes</taxon>
        <taxon>Phaffomycetales</taxon>
        <taxon>Wickerhamomycetaceae</taxon>
        <taxon>Wickerhamomyces</taxon>
    </lineage>
</organism>
<dbReference type="Proteomes" id="UP000094112">
    <property type="component" value="Unassembled WGS sequence"/>
</dbReference>
<reference evidence="2 3" key="1">
    <citation type="journal article" date="2016" name="Proc. Natl. Acad. Sci. U.S.A.">
        <title>Comparative genomics of biotechnologically important yeasts.</title>
        <authorList>
            <person name="Riley R."/>
            <person name="Haridas S."/>
            <person name="Wolfe K.H."/>
            <person name="Lopes M.R."/>
            <person name="Hittinger C.T."/>
            <person name="Goeker M."/>
            <person name="Salamov A.A."/>
            <person name="Wisecaver J.H."/>
            <person name="Long T.M."/>
            <person name="Calvey C.H."/>
            <person name="Aerts A.L."/>
            <person name="Barry K.W."/>
            <person name="Choi C."/>
            <person name="Clum A."/>
            <person name="Coughlan A.Y."/>
            <person name="Deshpande S."/>
            <person name="Douglass A.P."/>
            <person name="Hanson S.J."/>
            <person name="Klenk H.-P."/>
            <person name="LaButti K.M."/>
            <person name="Lapidus A."/>
            <person name="Lindquist E.A."/>
            <person name="Lipzen A.M."/>
            <person name="Meier-Kolthoff J.P."/>
            <person name="Ohm R.A."/>
            <person name="Otillar R.P."/>
            <person name="Pangilinan J.L."/>
            <person name="Peng Y."/>
            <person name="Rokas A."/>
            <person name="Rosa C.A."/>
            <person name="Scheuner C."/>
            <person name="Sibirny A.A."/>
            <person name="Slot J.C."/>
            <person name="Stielow J.B."/>
            <person name="Sun H."/>
            <person name="Kurtzman C.P."/>
            <person name="Blackwell M."/>
            <person name="Grigoriev I.V."/>
            <person name="Jeffries T.W."/>
        </authorList>
    </citation>
    <scope>NUCLEOTIDE SEQUENCE [LARGE SCALE GENOMIC DNA]</scope>
    <source>
        <strain evidence="3">ATCC 58044 / CBS 1984 / NCYC 433 / NRRL Y-366-8</strain>
    </source>
</reference>
<dbReference type="GeneID" id="30201673"/>
<dbReference type="InterPro" id="IPR029058">
    <property type="entry name" value="AB_hydrolase_fold"/>
</dbReference>
<dbReference type="InterPro" id="IPR002925">
    <property type="entry name" value="Dienelactn_hydro"/>
</dbReference>
<dbReference type="RefSeq" id="XP_019041698.1">
    <property type="nucleotide sequence ID" value="XM_019184427.1"/>
</dbReference>
<gene>
    <name evidence="2" type="ORF">WICANDRAFT_76658</name>
</gene>
<dbReference type="STRING" id="683960.A0A1E3PAS1"/>
<dbReference type="AlphaFoldDB" id="A0A1E3PAS1"/>
<dbReference type="Gene3D" id="3.40.50.1820">
    <property type="entry name" value="alpha/beta hydrolase"/>
    <property type="match status" value="1"/>
</dbReference>
<dbReference type="Pfam" id="PF01738">
    <property type="entry name" value="DLH"/>
    <property type="match status" value="1"/>
</dbReference>
<dbReference type="GO" id="GO:0016787">
    <property type="term" value="F:hydrolase activity"/>
    <property type="evidence" value="ECO:0007669"/>
    <property type="project" value="InterPro"/>
</dbReference>
<dbReference type="PANTHER" id="PTHR17630">
    <property type="entry name" value="DIENELACTONE HYDROLASE"/>
    <property type="match status" value="1"/>
</dbReference>
<keyword evidence="3" id="KW-1185">Reference proteome</keyword>
<protein>
    <recommendedName>
        <fullName evidence="1">Dienelactone hydrolase domain-containing protein</fullName>
    </recommendedName>
</protein>
<evidence type="ECO:0000313" key="3">
    <source>
        <dbReference type="Proteomes" id="UP000094112"/>
    </source>
</evidence>
<dbReference type="OrthoDB" id="17560at2759"/>
<dbReference type="PANTHER" id="PTHR17630:SF44">
    <property type="entry name" value="PROTEIN AIM2"/>
    <property type="match status" value="1"/>
</dbReference>
<accession>A0A1E3PAS1</accession>
<dbReference type="SUPFAM" id="SSF53474">
    <property type="entry name" value="alpha/beta-Hydrolases"/>
    <property type="match status" value="1"/>
</dbReference>
<evidence type="ECO:0000259" key="1">
    <source>
        <dbReference type="Pfam" id="PF01738"/>
    </source>
</evidence>
<proteinExistence type="predicted"/>
<dbReference type="EMBL" id="KV454208">
    <property type="protein sequence ID" value="ODQ62491.1"/>
    <property type="molecule type" value="Genomic_DNA"/>
</dbReference>
<name>A0A1E3PAS1_WICAA</name>